<dbReference type="Pfam" id="PF02536">
    <property type="entry name" value="mTERF"/>
    <property type="match status" value="1"/>
</dbReference>
<comment type="similarity">
    <text evidence="1">Belongs to the mTERF family.</text>
</comment>
<dbReference type="PANTHER" id="PTHR13068:SF31">
    <property type="entry name" value="TRANSCRIPTION TERMINATION FACTOR MTERF2, CHLOROPLASTIC-LIKE"/>
    <property type="match status" value="1"/>
</dbReference>
<dbReference type="Gene3D" id="1.25.70.10">
    <property type="entry name" value="Transcription termination factor 3, mitochondrial"/>
    <property type="match status" value="1"/>
</dbReference>
<evidence type="ECO:0000256" key="3">
    <source>
        <dbReference type="ARBA" id="ARBA00022946"/>
    </source>
</evidence>
<proteinExistence type="inferred from homology"/>
<dbReference type="AlphaFoldDB" id="A0A059BIA1"/>
<dbReference type="InterPro" id="IPR003690">
    <property type="entry name" value="MTERF"/>
</dbReference>
<dbReference type="FunFam" id="1.25.70.10:FF:000001">
    <property type="entry name" value="Mitochondrial transcription termination factor-like"/>
    <property type="match status" value="1"/>
</dbReference>
<dbReference type="GO" id="GO:0009507">
    <property type="term" value="C:chloroplast"/>
    <property type="evidence" value="ECO:0000318"/>
    <property type="project" value="GO_Central"/>
</dbReference>
<evidence type="ECO:0000256" key="2">
    <source>
        <dbReference type="ARBA" id="ARBA00022472"/>
    </source>
</evidence>
<dbReference type="PANTHER" id="PTHR13068">
    <property type="entry name" value="CGI-12 PROTEIN-RELATED"/>
    <property type="match status" value="1"/>
</dbReference>
<sequence>MENQRNRIITTFIFFLLQNPFESRSPFPEMFTFYGNLRSLFPKRLLATWSSPLLKAPYSSPPPPPPPPPLLLDRLLVESLGLPLESAASICEKLGTDGKAPGDVERAGSVLGFLKSCGYDEARLAKLIAKRPSLLLSDVESTLGPQMRFLRDSGVSDSVLLSAMAVNPAVFNKSVDSFLGPQIDFLKKYLRSADAFDTAIRRNLWLLTANHRRNLGPNIELLMSEGVSVDDISLLMIRQPRALMLKVDRIASIVESVKRLGFEPGSMKFVKAVRVMSSMNESTWHGKVEFFKSLGWCQEDVVSMFMRYPRFLTVSEDKVRRVVELISREDIVFHPLSLTYSIDKRLRPRHNVIKVLLSEGLLEKDRRIINLFKLSDEVFLQNYVMRHLDQVPHLMDIFRGSVTL</sequence>
<reference evidence="4" key="1">
    <citation type="submission" date="2013-07" db="EMBL/GenBank/DDBJ databases">
        <title>The genome of Eucalyptus grandis.</title>
        <authorList>
            <person name="Schmutz J."/>
            <person name="Hayes R."/>
            <person name="Myburg A."/>
            <person name="Tuskan G."/>
            <person name="Grattapaglia D."/>
            <person name="Rokhsar D.S."/>
        </authorList>
    </citation>
    <scope>NUCLEOTIDE SEQUENCE</scope>
    <source>
        <tissue evidence="4">Leaf extractions</tissue>
    </source>
</reference>
<keyword evidence="2" id="KW-0804">Transcription</keyword>
<dbReference type="InterPro" id="IPR038538">
    <property type="entry name" value="MTERF_sf"/>
</dbReference>
<gene>
    <name evidence="4" type="ORF">EUGRSUZ_G03188</name>
</gene>
<dbReference type="EMBL" id="KK198759">
    <property type="protein sequence ID" value="KCW65843.1"/>
    <property type="molecule type" value="Genomic_DNA"/>
</dbReference>
<keyword evidence="3" id="KW-0809">Transit peptide</keyword>
<dbReference type="GO" id="GO:0003676">
    <property type="term" value="F:nucleic acid binding"/>
    <property type="evidence" value="ECO:0007669"/>
    <property type="project" value="InterPro"/>
</dbReference>
<dbReference type="GO" id="GO:0006353">
    <property type="term" value="P:DNA-templated transcription termination"/>
    <property type="evidence" value="ECO:0007669"/>
    <property type="project" value="UniProtKB-KW"/>
</dbReference>
<name>A0A059BIA1_EUCGR</name>
<organism evidence="4">
    <name type="scientific">Eucalyptus grandis</name>
    <name type="common">Flooded gum</name>
    <dbReference type="NCBI Taxonomy" id="71139"/>
    <lineage>
        <taxon>Eukaryota</taxon>
        <taxon>Viridiplantae</taxon>
        <taxon>Streptophyta</taxon>
        <taxon>Embryophyta</taxon>
        <taxon>Tracheophyta</taxon>
        <taxon>Spermatophyta</taxon>
        <taxon>Magnoliopsida</taxon>
        <taxon>eudicotyledons</taxon>
        <taxon>Gunneridae</taxon>
        <taxon>Pentapetalae</taxon>
        <taxon>rosids</taxon>
        <taxon>malvids</taxon>
        <taxon>Myrtales</taxon>
        <taxon>Myrtaceae</taxon>
        <taxon>Myrtoideae</taxon>
        <taxon>Eucalypteae</taxon>
        <taxon>Eucalyptus</taxon>
    </lineage>
</organism>
<keyword evidence="2" id="KW-0806">Transcription termination</keyword>
<dbReference type="SMART" id="SM00733">
    <property type="entry name" value="Mterf"/>
    <property type="match status" value="7"/>
</dbReference>
<dbReference type="InParanoid" id="A0A059BIA1"/>
<protein>
    <submittedName>
        <fullName evidence="4">Uncharacterized protein</fullName>
    </submittedName>
</protein>
<dbReference type="eggNOG" id="KOG1267">
    <property type="taxonomic scope" value="Eukaryota"/>
</dbReference>
<evidence type="ECO:0000313" key="4">
    <source>
        <dbReference type="EMBL" id="KCW65843.1"/>
    </source>
</evidence>
<accession>A0A059BIA1</accession>
<evidence type="ECO:0000256" key="1">
    <source>
        <dbReference type="ARBA" id="ARBA00007692"/>
    </source>
</evidence>
<dbReference type="Gramene" id="KCW65843">
    <property type="protein sequence ID" value="KCW65843"/>
    <property type="gene ID" value="EUGRSUZ_G03188"/>
</dbReference>
<dbReference type="GO" id="GO:0009658">
    <property type="term" value="P:chloroplast organization"/>
    <property type="evidence" value="ECO:0000318"/>
    <property type="project" value="GO_Central"/>
</dbReference>
<keyword evidence="2" id="KW-0805">Transcription regulation</keyword>
<dbReference type="OMA" id="GFTHTHI"/>